<dbReference type="Pfam" id="PF01370">
    <property type="entry name" value="Epimerase"/>
    <property type="match status" value="1"/>
</dbReference>
<accession>A0A075GHB3</accession>
<dbReference type="EMBL" id="KF900608">
    <property type="protein sequence ID" value="AIF00968.1"/>
    <property type="molecule type" value="Genomic_DNA"/>
</dbReference>
<dbReference type="SUPFAM" id="SSF51735">
    <property type="entry name" value="NAD(P)-binding Rossmann-fold domains"/>
    <property type="match status" value="1"/>
</dbReference>
<gene>
    <name evidence="2" type="primary">GALE</name>
    <name evidence="2" type="synonym">galE</name>
</gene>
<dbReference type="EC" id="5.1.3.2" evidence="2"/>
<keyword evidence="2" id="KW-0413">Isomerase</keyword>
<feature type="domain" description="NAD-dependent epimerase/dehydratase" evidence="1">
    <location>
        <begin position="3"/>
        <end position="155"/>
    </location>
</feature>
<dbReference type="InterPro" id="IPR001509">
    <property type="entry name" value="Epimerase_deHydtase"/>
</dbReference>
<dbReference type="GO" id="GO:0003978">
    <property type="term" value="F:UDP-glucose 4-epimerase activity"/>
    <property type="evidence" value="ECO:0007669"/>
    <property type="project" value="UniProtKB-EC"/>
</dbReference>
<protein>
    <submittedName>
        <fullName evidence="2">Putative NAD dependent epimerase/dehydratase family protein (GalE, GALE)</fullName>
        <ecNumber evidence="2">5.1.3.2</ecNumber>
    </submittedName>
</protein>
<dbReference type="AlphaFoldDB" id="A0A075GHB3"/>
<sequence>MPQSFNMKDEYFDVNVSGTENIFKLAKEYGFKVVYASSSSVYGNPKQIPIQESDIRNPINPYAQTKLEAELLAEKYFEMDVRVIGFRYFNVFGKRQSKEYAGVIKLFLERIQQGKAPKINGDGLQIRDFVYVDDVVKANILAMDSDINHKFLNVGTGLSISILDLANLIIDASGLSLKPIYCPALSGDVKTGQADLTLIKKLLGWQPKTKLEDWLIEVISSKNFESI</sequence>
<evidence type="ECO:0000259" key="1">
    <source>
        <dbReference type="Pfam" id="PF01370"/>
    </source>
</evidence>
<evidence type="ECO:0000313" key="2">
    <source>
        <dbReference type="EMBL" id="AIF00968.1"/>
    </source>
</evidence>
<dbReference type="PANTHER" id="PTHR43245">
    <property type="entry name" value="BIFUNCTIONAL POLYMYXIN RESISTANCE PROTEIN ARNA"/>
    <property type="match status" value="1"/>
</dbReference>
<dbReference type="Gene3D" id="3.40.50.720">
    <property type="entry name" value="NAD(P)-binding Rossmann-like Domain"/>
    <property type="match status" value="1"/>
</dbReference>
<dbReference type="PRINTS" id="PR01713">
    <property type="entry name" value="NUCEPIMERASE"/>
</dbReference>
<organism evidence="2">
    <name type="scientific">uncultured marine thaumarchaeote KM3_13_H10</name>
    <dbReference type="NCBI Taxonomy" id="1456008"/>
    <lineage>
        <taxon>Archaea</taxon>
        <taxon>Nitrososphaerota</taxon>
        <taxon>environmental samples</taxon>
    </lineage>
</organism>
<dbReference type="InterPro" id="IPR050177">
    <property type="entry name" value="Lipid_A_modif_metabolic_enz"/>
</dbReference>
<reference evidence="2" key="1">
    <citation type="journal article" date="2014" name="Genome Biol. Evol.">
        <title>Pangenome evidence for extensive interdomain horizontal transfer affecting lineage core and shell genes in uncultured planktonic thaumarchaeota and euryarchaeota.</title>
        <authorList>
            <person name="Deschamps P."/>
            <person name="Zivanovic Y."/>
            <person name="Moreira D."/>
            <person name="Rodriguez-Valera F."/>
            <person name="Lopez-Garcia P."/>
        </authorList>
    </citation>
    <scope>NUCLEOTIDE SEQUENCE</scope>
</reference>
<dbReference type="PANTHER" id="PTHR43245:SF13">
    <property type="entry name" value="UDP-D-APIOSE_UDP-D-XYLOSE SYNTHASE 2"/>
    <property type="match status" value="1"/>
</dbReference>
<dbReference type="InterPro" id="IPR036291">
    <property type="entry name" value="NAD(P)-bd_dom_sf"/>
</dbReference>
<proteinExistence type="predicted"/>
<name>A0A075GHB3_9ARCH</name>